<sequence length="295" mass="32151">MVELTVQDTNGILRLPWVHPDRTSRGLGWEQLYVSTQSEQPYQASFGGAPSHLVILHLNGPVTVRRGHLGLTSSRTVPPGGLFVHPAGKELTVELGGALDTVHAYLTDELLSAACDDEPVELAEELGTVDPLVEQLMLTLDGVMRDWEPSARTYVDHLGYALAAQLARQHSVGGRPVAPAVHGGRGGLTERQFRRVREMVEERLGESLPLREMAAVTGLSVSQFGRQFKARTGLSPHQYLIQRRVDAAGRLLRGTSMPIAEVAQRCGFSHQEHLTRVLRAHLGTTPAAMRVSCSA</sequence>
<accession>A0ABS5YFC3</accession>
<evidence type="ECO:0000256" key="1">
    <source>
        <dbReference type="ARBA" id="ARBA00023015"/>
    </source>
</evidence>
<dbReference type="Proteomes" id="UP001519654">
    <property type="component" value="Unassembled WGS sequence"/>
</dbReference>
<evidence type="ECO:0000313" key="6">
    <source>
        <dbReference type="Proteomes" id="UP001519654"/>
    </source>
</evidence>
<gene>
    <name evidence="5" type="ORF">KOI35_01425</name>
</gene>
<keyword evidence="3" id="KW-0804">Transcription</keyword>
<dbReference type="Pfam" id="PF12833">
    <property type="entry name" value="HTH_18"/>
    <property type="match status" value="1"/>
</dbReference>
<name>A0ABS5YFC3_9ACTN</name>
<organism evidence="5 6">
    <name type="scientific">Paractinoplanes bogorensis</name>
    <dbReference type="NCBI Taxonomy" id="1610840"/>
    <lineage>
        <taxon>Bacteria</taxon>
        <taxon>Bacillati</taxon>
        <taxon>Actinomycetota</taxon>
        <taxon>Actinomycetes</taxon>
        <taxon>Micromonosporales</taxon>
        <taxon>Micromonosporaceae</taxon>
        <taxon>Paractinoplanes</taxon>
    </lineage>
</organism>
<keyword evidence="6" id="KW-1185">Reference proteome</keyword>
<evidence type="ECO:0000256" key="3">
    <source>
        <dbReference type="ARBA" id="ARBA00023163"/>
    </source>
</evidence>
<protein>
    <submittedName>
        <fullName evidence="5">AraC family transcriptional regulator</fullName>
    </submittedName>
</protein>
<reference evidence="5 6" key="1">
    <citation type="submission" date="2021-06" db="EMBL/GenBank/DDBJ databases">
        <title>Actinoplanes lichenicola sp. nov., and Actinoplanes ovalisporus sp. nov., isolated from lichen in Thailand.</title>
        <authorList>
            <person name="Saeng-In P."/>
            <person name="Kanchanasin P."/>
            <person name="Yuki M."/>
            <person name="Kudo T."/>
            <person name="Ohkuma M."/>
            <person name="Phongsopitanun W."/>
            <person name="Tanasupawat S."/>
        </authorList>
    </citation>
    <scope>NUCLEOTIDE SEQUENCE [LARGE SCALE GENOMIC DNA]</scope>
    <source>
        <strain evidence="5 6">NBRC 110975</strain>
    </source>
</reference>
<evidence type="ECO:0000256" key="2">
    <source>
        <dbReference type="ARBA" id="ARBA00023125"/>
    </source>
</evidence>
<proteinExistence type="predicted"/>
<dbReference type="InterPro" id="IPR009057">
    <property type="entry name" value="Homeodomain-like_sf"/>
</dbReference>
<comment type="caution">
    <text evidence="5">The sequence shown here is derived from an EMBL/GenBank/DDBJ whole genome shotgun (WGS) entry which is preliminary data.</text>
</comment>
<feature type="domain" description="HTH araC/xylS-type" evidence="4">
    <location>
        <begin position="194"/>
        <end position="292"/>
    </location>
</feature>
<dbReference type="InterPro" id="IPR018060">
    <property type="entry name" value="HTH_AraC"/>
</dbReference>
<dbReference type="PANTHER" id="PTHR46796:SF6">
    <property type="entry name" value="ARAC SUBFAMILY"/>
    <property type="match status" value="1"/>
</dbReference>
<dbReference type="PANTHER" id="PTHR46796">
    <property type="entry name" value="HTH-TYPE TRANSCRIPTIONAL ACTIVATOR RHAS-RELATED"/>
    <property type="match status" value="1"/>
</dbReference>
<dbReference type="SMART" id="SM00342">
    <property type="entry name" value="HTH_ARAC"/>
    <property type="match status" value="1"/>
</dbReference>
<dbReference type="SUPFAM" id="SSF46689">
    <property type="entry name" value="Homeodomain-like"/>
    <property type="match status" value="2"/>
</dbReference>
<keyword evidence="2" id="KW-0238">DNA-binding</keyword>
<dbReference type="EMBL" id="JAHKKG010000001">
    <property type="protein sequence ID" value="MBU2662158.1"/>
    <property type="molecule type" value="Genomic_DNA"/>
</dbReference>
<evidence type="ECO:0000313" key="5">
    <source>
        <dbReference type="EMBL" id="MBU2662158.1"/>
    </source>
</evidence>
<keyword evidence="1" id="KW-0805">Transcription regulation</keyword>
<dbReference type="PROSITE" id="PS01124">
    <property type="entry name" value="HTH_ARAC_FAMILY_2"/>
    <property type="match status" value="1"/>
</dbReference>
<dbReference type="InterPro" id="IPR050204">
    <property type="entry name" value="AraC_XylS_family_regulators"/>
</dbReference>
<dbReference type="Gene3D" id="1.10.10.60">
    <property type="entry name" value="Homeodomain-like"/>
    <property type="match status" value="1"/>
</dbReference>
<evidence type="ECO:0000259" key="4">
    <source>
        <dbReference type="PROSITE" id="PS01124"/>
    </source>
</evidence>